<dbReference type="InterPro" id="IPR050879">
    <property type="entry name" value="Acyltransferase_3"/>
</dbReference>
<feature type="transmembrane region" description="Helical" evidence="1">
    <location>
        <begin position="107"/>
        <end position="124"/>
    </location>
</feature>
<dbReference type="InterPro" id="IPR002656">
    <property type="entry name" value="Acyl_transf_3_dom"/>
</dbReference>
<keyword evidence="4" id="KW-1185">Reference proteome</keyword>
<reference evidence="3 4" key="1">
    <citation type="submission" date="2020-04" db="EMBL/GenBank/DDBJ databases">
        <authorList>
            <consortium name="Desulfovibrio sp. FSS-1 genome sequencing consortium"/>
            <person name="Shimoshige H."/>
            <person name="Kobayashi H."/>
            <person name="Maekawa T."/>
        </authorList>
    </citation>
    <scope>NUCLEOTIDE SEQUENCE [LARGE SCALE GENOMIC DNA]</scope>
    <source>
        <strain evidence="3 4">SIID29052-01</strain>
    </source>
</reference>
<evidence type="ECO:0000313" key="4">
    <source>
        <dbReference type="Proteomes" id="UP000494245"/>
    </source>
</evidence>
<organism evidence="3 4">
    <name type="scientific">Fundidesulfovibrio magnetotacticus</name>
    <dbReference type="NCBI Taxonomy" id="2730080"/>
    <lineage>
        <taxon>Bacteria</taxon>
        <taxon>Pseudomonadati</taxon>
        <taxon>Thermodesulfobacteriota</taxon>
        <taxon>Desulfovibrionia</taxon>
        <taxon>Desulfovibrionales</taxon>
        <taxon>Desulfovibrionaceae</taxon>
        <taxon>Fundidesulfovibrio</taxon>
    </lineage>
</organism>
<dbReference type="PANTHER" id="PTHR23028:SF53">
    <property type="entry name" value="ACYL_TRANSF_3 DOMAIN-CONTAINING PROTEIN"/>
    <property type="match status" value="1"/>
</dbReference>
<accession>A0A6V8LZI5</accession>
<dbReference type="PANTHER" id="PTHR23028">
    <property type="entry name" value="ACETYLTRANSFERASE"/>
    <property type="match status" value="1"/>
</dbReference>
<evidence type="ECO:0000259" key="2">
    <source>
        <dbReference type="Pfam" id="PF01757"/>
    </source>
</evidence>
<feature type="domain" description="Acyltransferase 3" evidence="2">
    <location>
        <begin position="25"/>
        <end position="354"/>
    </location>
</feature>
<dbReference type="EMBL" id="BLTE01000027">
    <property type="protein sequence ID" value="GFK95961.1"/>
    <property type="molecule type" value="Genomic_DNA"/>
</dbReference>
<protein>
    <recommendedName>
        <fullName evidence="2">Acyltransferase 3 domain-containing protein</fullName>
    </recommendedName>
</protein>
<name>A0A6V8LZI5_9BACT</name>
<comment type="caution">
    <text evidence="3">The sequence shown here is derived from an EMBL/GenBank/DDBJ whole genome shotgun (WGS) entry which is preliminary data.</text>
</comment>
<feature type="transmembrane region" description="Helical" evidence="1">
    <location>
        <begin position="66"/>
        <end position="87"/>
    </location>
</feature>
<gene>
    <name evidence="3" type="ORF">NNJEOMEG_03834</name>
</gene>
<keyword evidence="1" id="KW-0812">Transmembrane</keyword>
<dbReference type="RefSeq" id="WP_173087096.1">
    <property type="nucleotide sequence ID" value="NZ_BLTE01000027.1"/>
</dbReference>
<feature type="transmembrane region" description="Helical" evidence="1">
    <location>
        <begin position="236"/>
        <end position="257"/>
    </location>
</feature>
<feature type="transmembrane region" description="Helical" evidence="1">
    <location>
        <begin position="183"/>
        <end position="202"/>
    </location>
</feature>
<proteinExistence type="predicted"/>
<feature type="transmembrane region" description="Helical" evidence="1">
    <location>
        <begin position="158"/>
        <end position="176"/>
    </location>
</feature>
<dbReference type="GO" id="GO:0016747">
    <property type="term" value="F:acyltransferase activity, transferring groups other than amino-acyl groups"/>
    <property type="evidence" value="ECO:0007669"/>
    <property type="project" value="InterPro"/>
</dbReference>
<dbReference type="GO" id="GO:0000271">
    <property type="term" value="P:polysaccharide biosynthetic process"/>
    <property type="evidence" value="ECO:0007669"/>
    <property type="project" value="TreeGrafter"/>
</dbReference>
<keyword evidence="1" id="KW-0472">Membrane</keyword>
<keyword evidence="1" id="KW-1133">Transmembrane helix</keyword>
<dbReference type="Proteomes" id="UP000494245">
    <property type="component" value="Unassembled WGS sequence"/>
</dbReference>
<evidence type="ECO:0000313" key="3">
    <source>
        <dbReference type="EMBL" id="GFK95961.1"/>
    </source>
</evidence>
<feature type="transmembrane region" description="Helical" evidence="1">
    <location>
        <begin position="269"/>
        <end position="288"/>
    </location>
</feature>
<feature type="transmembrane region" description="Helical" evidence="1">
    <location>
        <begin position="340"/>
        <end position="358"/>
    </location>
</feature>
<reference evidence="3 4" key="2">
    <citation type="submission" date="2020-05" db="EMBL/GenBank/DDBJ databases">
        <title>Draft genome sequence of Desulfovibrio sp. strainFSS-1.</title>
        <authorList>
            <person name="Shimoshige H."/>
            <person name="Kobayashi H."/>
            <person name="Maekawa T."/>
        </authorList>
    </citation>
    <scope>NUCLEOTIDE SEQUENCE [LARGE SCALE GENOMIC DNA]</scope>
    <source>
        <strain evidence="3 4">SIID29052-01</strain>
    </source>
</reference>
<dbReference type="Pfam" id="PF01757">
    <property type="entry name" value="Acyl_transf_3"/>
    <property type="match status" value="1"/>
</dbReference>
<sequence>MDHAPAPKPLAALDAFFLLDAGRLPGLDGLRGLAIVMVFNVHFFAQHFERNYFLDPGAPAHQLLRALHSGVLGVDVLFVLSGFLTWVSLARRRPSVPAFLAARYRRLLPVILAVNLPALCWGAASVDWRQALANVFFLHVPPGVTLVTYTTWALVYEMWFYLLCAAWVLVLGRFALFRSWGFFWLLAAALAANILVFKRFLLLGDPRFLGFLFGVALARAWGEGRIGPGLQRAARLGFVPALAALLAFCWAGGHPHVEAWMARDNLHRLAFFLALDATICLILLRLILPGPGPSAFTARPLRMAGMVSYSLFMTHTQWGLPLANRLAGPAADALGMALRWGLSLGLCLLLAALIFAVFERPYFSRP</sequence>
<dbReference type="AlphaFoldDB" id="A0A6V8LZI5"/>
<evidence type="ECO:0000256" key="1">
    <source>
        <dbReference type="SAM" id="Phobius"/>
    </source>
</evidence>
<dbReference type="GO" id="GO:0016020">
    <property type="term" value="C:membrane"/>
    <property type="evidence" value="ECO:0007669"/>
    <property type="project" value="TreeGrafter"/>
</dbReference>